<reference evidence="3 4" key="1">
    <citation type="submission" date="2019-10" db="EMBL/GenBank/DDBJ databases">
        <title>A novel species.</title>
        <authorList>
            <person name="Gao J."/>
        </authorList>
    </citation>
    <scope>NUCLEOTIDE SEQUENCE [LARGE SCALE GENOMIC DNA]</scope>
    <source>
        <strain evidence="3 4">QMT-28</strain>
    </source>
</reference>
<dbReference type="InterPro" id="IPR035905">
    <property type="entry name" value="Barstar-like_sf"/>
</dbReference>
<evidence type="ECO:0000256" key="1">
    <source>
        <dbReference type="ARBA" id="ARBA00006845"/>
    </source>
</evidence>
<evidence type="ECO:0000313" key="4">
    <source>
        <dbReference type="Proteomes" id="UP000326179"/>
    </source>
</evidence>
<gene>
    <name evidence="3" type="ORF">GFH48_33210</name>
</gene>
<dbReference type="InterPro" id="IPR000468">
    <property type="entry name" value="Barstar"/>
</dbReference>
<dbReference type="EMBL" id="CP045643">
    <property type="protein sequence ID" value="QFZ77501.1"/>
    <property type="molecule type" value="Genomic_DNA"/>
</dbReference>
<dbReference type="CDD" id="cd05141">
    <property type="entry name" value="Barstar_evA4336-like"/>
    <property type="match status" value="1"/>
</dbReference>
<feature type="domain" description="Barstar (barnase inhibitor)" evidence="2">
    <location>
        <begin position="16"/>
        <end position="111"/>
    </location>
</feature>
<keyword evidence="4" id="KW-1185">Reference proteome</keyword>
<accession>A0A5Q0LKR5</accession>
<comment type="similarity">
    <text evidence="1">Belongs to the barstar family.</text>
</comment>
<evidence type="ECO:0000259" key="2">
    <source>
        <dbReference type="Pfam" id="PF01337"/>
    </source>
</evidence>
<organism evidence="3 4">
    <name type="scientific">Streptomyces fagopyri</name>
    <dbReference type="NCBI Taxonomy" id="2662397"/>
    <lineage>
        <taxon>Bacteria</taxon>
        <taxon>Bacillati</taxon>
        <taxon>Actinomycetota</taxon>
        <taxon>Actinomycetes</taxon>
        <taxon>Kitasatosporales</taxon>
        <taxon>Streptomycetaceae</taxon>
        <taxon>Streptomyces</taxon>
    </lineage>
</organism>
<dbReference type="RefSeq" id="WP_153291694.1">
    <property type="nucleotide sequence ID" value="NZ_CP045643.1"/>
</dbReference>
<dbReference type="Proteomes" id="UP000326179">
    <property type="component" value="Chromosome"/>
</dbReference>
<sequence length="125" mass="13310">MTGATLADVLTAAGWAHVRLDLTGVTGKPAFMDRCARALDLPDWFGRNWDALADCLGDLSWAPPARGRLLVVTGWRDFAQAEPRDWGIAQEVFAEATDRGRGTEGSLQVVLALGGSDDGSTVRPG</sequence>
<name>A0A5Q0LKR5_9ACTN</name>
<protein>
    <recommendedName>
        <fullName evidence="2">Barstar (barnase inhibitor) domain-containing protein</fullName>
    </recommendedName>
</protein>
<dbReference type="KEGG" id="sfy:GFH48_33210"/>
<proteinExistence type="inferred from homology"/>
<dbReference type="Pfam" id="PF01337">
    <property type="entry name" value="Barstar"/>
    <property type="match status" value="1"/>
</dbReference>
<dbReference type="AlphaFoldDB" id="A0A5Q0LKR5"/>
<evidence type="ECO:0000313" key="3">
    <source>
        <dbReference type="EMBL" id="QFZ77501.1"/>
    </source>
</evidence>
<dbReference type="SUPFAM" id="SSF52038">
    <property type="entry name" value="Barstar-related"/>
    <property type="match status" value="1"/>
</dbReference>
<dbReference type="Gene3D" id="3.30.370.10">
    <property type="entry name" value="Barstar-like"/>
    <property type="match status" value="1"/>
</dbReference>